<feature type="non-terminal residue" evidence="1">
    <location>
        <position position="35"/>
    </location>
</feature>
<evidence type="ECO:0000313" key="1">
    <source>
        <dbReference type="EMBL" id="GAI19578.1"/>
    </source>
</evidence>
<protein>
    <recommendedName>
        <fullName evidence="2">tRNA (Adenosine(37)-N6)-threonylcarbamoyltransferase complex dimerization subunit type 1 TsaB</fullName>
    </recommendedName>
</protein>
<proteinExistence type="predicted"/>
<dbReference type="EMBL" id="BARV01017081">
    <property type="protein sequence ID" value="GAI19578.1"/>
    <property type="molecule type" value="Genomic_DNA"/>
</dbReference>
<accession>X1LKH9</accession>
<sequence length="35" mass="3850">MELAIDTSSNIASTALSHKGELLSELTWQSTYNHT</sequence>
<comment type="caution">
    <text evidence="1">The sequence shown here is derived from an EMBL/GenBank/DDBJ whole genome shotgun (WGS) entry which is preliminary data.</text>
</comment>
<gene>
    <name evidence="1" type="ORF">S06H3_29174</name>
</gene>
<evidence type="ECO:0008006" key="2">
    <source>
        <dbReference type="Google" id="ProtNLM"/>
    </source>
</evidence>
<dbReference type="AlphaFoldDB" id="X1LKH9"/>
<name>X1LKH9_9ZZZZ</name>
<organism evidence="1">
    <name type="scientific">marine sediment metagenome</name>
    <dbReference type="NCBI Taxonomy" id="412755"/>
    <lineage>
        <taxon>unclassified sequences</taxon>
        <taxon>metagenomes</taxon>
        <taxon>ecological metagenomes</taxon>
    </lineage>
</organism>
<reference evidence="1" key="1">
    <citation type="journal article" date="2014" name="Front. Microbiol.">
        <title>High frequency of phylogenetically diverse reductive dehalogenase-homologous genes in deep subseafloor sedimentary metagenomes.</title>
        <authorList>
            <person name="Kawai M."/>
            <person name="Futagami T."/>
            <person name="Toyoda A."/>
            <person name="Takaki Y."/>
            <person name="Nishi S."/>
            <person name="Hori S."/>
            <person name="Arai W."/>
            <person name="Tsubouchi T."/>
            <person name="Morono Y."/>
            <person name="Uchiyama I."/>
            <person name="Ito T."/>
            <person name="Fujiyama A."/>
            <person name="Inagaki F."/>
            <person name="Takami H."/>
        </authorList>
    </citation>
    <scope>NUCLEOTIDE SEQUENCE</scope>
    <source>
        <strain evidence="1">Expedition CK06-06</strain>
    </source>
</reference>